<organism evidence="3 4">
    <name type="scientific">Mytilus galloprovincialis</name>
    <name type="common">Mediterranean mussel</name>
    <dbReference type="NCBI Taxonomy" id="29158"/>
    <lineage>
        <taxon>Eukaryota</taxon>
        <taxon>Metazoa</taxon>
        <taxon>Spiralia</taxon>
        <taxon>Lophotrochozoa</taxon>
        <taxon>Mollusca</taxon>
        <taxon>Bivalvia</taxon>
        <taxon>Autobranchia</taxon>
        <taxon>Pteriomorphia</taxon>
        <taxon>Mytilida</taxon>
        <taxon>Mytiloidea</taxon>
        <taxon>Mytilidae</taxon>
        <taxon>Mytilinae</taxon>
        <taxon>Mytilus</taxon>
    </lineage>
</organism>
<evidence type="ECO:0000313" key="4">
    <source>
        <dbReference type="Proteomes" id="UP000596742"/>
    </source>
</evidence>
<dbReference type="InterPro" id="IPR007889">
    <property type="entry name" value="HTH_Psq"/>
</dbReference>
<proteinExistence type="predicted"/>
<dbReference type="GO" id="GO:0003677">
    <property type="term" value="F:DNA binding"/>
    <property type="evidence" value="ECO:0007669"/>
    <property type="project" value="InterPro"/>
</dbReference>
<keyword evidence="4" id="KW-1185">Reference proteome</keyword>
<accession>A0A8B6FWH3</accession>
<dbReference type="SUPFAM" id="SSF46689">
    <property type="entry name" value="Homeodomain-like"/>
    <property type="match status" value="1"/>
</dbReference>
<dbReference type="SUPFAM" id="SSF53098">
    <property type="entry name" value="Ribonuclease H-like"/>
    <property type="match status" value="1"/>
</dbReference>
<feature type="compositionally biased region" description="Basic and acidic residues" evidence="1">
    <location>
        <begin position="27"/>
        <end position="37"/>
    </location>
</feature>
<sequence>MANTSKGCGFLKRTPSTDAKKQPSKYAKYEQNRSQRKVQEGWKTGRPWLSIEKINNLMSCTWCEQQWTTAKLETLKSHETSNIHIKNRDIIAGKSKAADGMETEAMKCVESLNKAVMDKLSLLFRNAHALSLAGRPFSDFEWMSKLDQMKGLDVGKTYLNRKRAKEFTDCIAKVQMNTIKDNIHKAKFVSILSDGSTDASITEIEMIYTRVCVNGIVQVFFVNTAYVAKSDASGIIEAMKRSVEKLDVPWDDFTKKLVGMGSDGASVMLGCNNGVAAHLRRIQPVMVAVHCYAHKLELAFKDAIKHVPLDSKVTTCLLQGLYYLYHNSALNRSNLKDSFKSLGMKVVLPTRIGGTRWVGHLLRALINFMSGYQAIKKHLEQVCASATHKVSNSTSGKAKGLLKLITSRDIILYCHFMADIATILSRVSKVFQVRECCAADIHGIISETSMLINVYATKDGPYLSKAKQILNLNEETSSMRQRPGESFPAARRNLVAGLSVSLKNRFELDDIIQAMAIANFHTWPLPNSEADNTKEIEDFGDDHLPVILSHFETSLKNGAVDEIEAVLEWTALKSTLYARMLKAKKKLNILKYDLKSLENAVDSVKSGQMSVRKAAVHYNVPKSTVGDRVTGKRNIEVGRGRKPALPLELENSIVKSVKRASQLGVGISRRQLLARTGTLVKKLKIKTPFKNSIPGKDWWQNLKERHTDLVIRKPEKTGSLSQM</sequence>
<name>A0A8B6FWH3_MYTGA</name>
<dbReference type="Gene3D" id="1.10.10.60">
    <property type="entry name" value="Homeodomain-like"/>
    <property type="match status" value="1"/>
</dbReference>
<dbReference type="PANTHER" id="PTHR46880:SF9">
    <property type="entry name" value="ZINC FINGER PROTEIN 862"/>
    <property type="match status" value="1"/>
</dbReference>
<feature type="domain" description="HTH psq-type" evidence="2">
    <location>
        <begin position="597"/>
        <end position="626"/>
    </location>
</feature>
<reference evidence="3" key="1">
    <citation type="submission" date="2018-11" db="EMBL/GenBank/DDBJ databases">
        <authorList>
            <person name="Alioto T."/>
            <person name="Alioto T."/>
        </authorList>
    </citation>
    <scope>NUCLEOTIDE SEQUENCE</scope>
</reference>
<dbReference type="AlphaFoldDB" id="A0A8B6FWH3"/>
<dbReference type="Pfam" id="PF05225">
    <property type="entry name" value="HTH_psq"/>
    <property type="match status" value="1"/>
</dbReference>
<dbReference type="InterPro" id="IPR012337">
    <property type="entry name" value="RNaseH-like_sf"/>
</dbReference>
<evidence type="ECO:0000256" key="1">
    <source>
        <dbReference type="SAM" id="MobiDB-lite"/>
    </source>
</evidence>
<evidence type="ECO:0000259" key="2">
    <source>
        <dbReference type="Pfam" id="PF05225"/>
    </source>
</evidence>
<dbReference type="EMBL" id="UYJE01007426">
    <property type="protein sequence ID" value="VDI54723.1"/>
    <property type="molecule type" value="Genomic_DNA"/>
</dbReference>
<evidence type="ECO:0000313" key="3">
    <source>
        <dbReference type="EMBL" id="VDI54723.1"/>
    </source>
</evidence>
<dbReference type="PANTHER" id="PTHR46880">
    <property type="entry name" value="RAS-ASSOCIATING DOMAIN-CONTAINING PROTEIN"/>
    <property type="match status" value="1"/>
</dbReference>
<comment type="caution">
    <text evidence="3">The sequence shown here is derived from an EMBL/GenBank/DDBJ whole genome shotgun (WGS) entry which is preliminary data.</text>
</comment>
<protein>
    <recommendedName>
        <fullName evidence="2">HTH psq-type domain-containing protein</fullName>
    </recommendedName>
</protein>
<feature type="region of interest" description="Disordered" evidence="1">
    <location>
        <begin position="1"/>
        <end position="37"/>
    </location>
</feature>
<gene>
    <name evidence="3" type="ORF">MGAL_10B050432</name>
</gene>
<dbReference type="Proteomes" id="UP000596742">
    <property type="component" value="Unassembled WGS sequence"/>
</dbReference>
<dbReference type="InterPro" id="IPR009057">
    <property type="entry name" value="Homeodomain-like_sf"/>
</dbReference>
<dbReference type="OrthoDB" id="10051404at2759"/>